<keyword evidence="2" id="KW-1185">Reference proteome</keyword>
<dbReference type="GO" id="GO:0016301">
    <property type="term" value="F:kinase activity"/>
    <property type="evidence" value="ECO:0007669"/>
    <property type="project" value="UniProtKB-KW"/>
</dbReference>
<dbReference type="Gene3D" id="3.30.420.40">
    <property type="match status" value="2"/>
</dbReference>
<dbReference type="Proteomes" id="UP001167796">
    <property type="component" value="Unassembled WGS sequence"/>
</dbReference>
<dbReference type="InterPro" id="IPR043129">
    <property type="entry name" value="ATPase_NBD"/>
</dbReference>
<dbReference type="InterPro" id="IPR052519">
    <property type="entry name" value="Euk-type_GlcNAc_Kinase"/>
</dbReference>
<name>A0ABT9AIX7_9BACT</name>
<proteinExistence type="predicted"/>
<dbReference type="SUPFAM" id="SSF53067">
    <property type="entry name" value="Actin-like ATPase domain"/>
    <property type="match status" value="2"/>
</dbReference>
<protein>
    <submittedName>
        <fullName evidence="1">N-acetylglucosamine kinase</fullName>
    </submittedName>
</protein>
<gene>
    <name evidence="1" type="ORF">Q5H92_25920</name>
</gene>
<keyword evidence="1" id="KW-0808">Transferase</keyword>
<dbReference type="RefSeq" id="WP_305014486.1">
    <property type="nucleotide sequence ID" value="NZ_JAUQSX010000022.1"/>
</dbReference>
<evidence type="ECO:0000313" key="1">
    <source>
        <dbReference type="EMBL" id="MDO7849825.1"/>
    </source>
</evidence>
<dbReference type="EMBL" id="JAUQSX010000022">
    <property type="protein sequence ID" value="MDO7849825.1"/>
    <property type="molecule type" value="Genomic_DNA"/>
</dbReference>
<comment type="caution">
    <text evidence="1">The sequence shown here is derived from an EMBL/GenBank/DDBJ whole genome shotgun (WGS) entry which is preliminary data.</text>
</comment>
<dbReference type="Gene3D" id="1.10.720.160">
    <property type="match status" value="1"/>
</dbReference>
<sequence>MILIADGGSTTCSWALLAGGPPQYFNTEGYNPYFWDTPGIAASLVRSVPVDVHQAPIRAIHYYGSGVLSPVKAEVVAGALRQVWPQAGEVSVAEDLLAAARALLGREAGFAAILGTGTNSCLYDGQRITQVIESLGYSLGDEGSGTSIGRQVLRDYLRGRMPAALAAKLKADYQLGEVSEVLDRLYNHALPNRFLAGFARFAGEHSHEPYCQEIVTRSFEALFEQIVTHYPDYQRHAFNCVGSVGYYFRDALAAVAQRHGMAVGQMLREPIEALVRYHEVAARP</sequence>
<dbReference type="PANTHER" id="PTHR43190:SF3">
    <property type="entry name" value="N-ACETYL-D-GLUCOSAMINE KINASE"/>
    <property type="match status" value="1"/>
</dbReference>
<dbReference type="CDD" id="cd24079">
    <property type="entry name" value="ASKHA_NBD_PG1100-like"/>
    <property type="match status" value="1"/>
</dbReference>
<accession>A0ABT9AIX7</accession>
<evidence type="ECO:0000313" key="2">
    <source>
        <dbReference type="Proteomes" id="UP001167796"/>
    </source>
</evidence>
<dbReference type="PANTHER" id="PTHR43190">
    <property type="entry name" value="N-ACETYL-D-GLUCOSAMINE KINASE"/>
    <property type="match status" value="1"/>
</dbReference>
<reference evidence="1" key="1">
    <citation type="submission" date="2023-07" db="EMBL/GenBank/DDBJ databases">
        <authorList>
            <person name="Kim M.K."/>
        </authorList>
    </citation>
    <scope>NUCLEOTIDE SEQUENCE</scope>
    <source>
        <strain evidence="1">M29</strain>
    </source>
</reference>
<keyword evidence="1" id="KW-0418">Kinase</keyword>
<organism evidence="1 2">
    <name type="scientific">Hymenobacter mellowenesis</name>
    <dbReference type="NCBI Taxonomy" id="3063995"/>
    <lineage>
        <taxon>Bacteria</taxon>
        <taxon>Pseudomonadati</taxon>
        <taxon>Bacteroidota</taxon>
        <taxon>Cytophagia</taxon>
        <taxon>Cytophagales</taxon>
        <taxon>Hymenobacteraceae</taxon>
        <taxon>Hymenobacter</taxon>
    </lineage>
</organism>